<evidence type="ECO:0000256" key="1">
    <source>
        <dbReference type="SAM" id="SignalP"/>
    </source>
</evidence>
<keyword evidence="3" id="KW-1185">Reference proteome</keyword>
<feature type="signal peptide" evidence="1">
    <location>
        <begin position="1"/>
        <end position="43"/>
    </location>
</feature>
<name>A0A916TCN6_9ACTN</name>
<dbReference type="AlphaFoldDB" id="A0A916TCN6"/>
<organism evidence="2 3">
    <name type="scientific">Gordonia jinhuaensis</name>
    <dbReference type="NCBI Taxonomy" id="1517702"/>
    <lineage>
        <taxon>Bacteria</taxon>
        <taxon>Bacillati</taxon>
        <taxon>Actinomycetota</taxon>
        <taxon>Actinomycetes</taxon>
        <taxon>Mycobacteriales</taxon>
        <taxon>Gordoniaceae</taxon>
        <taxon>Gordonia</taxon>
    </lineage>
</organism>
<dbReference type="EMBL" id="BMGC01000023">
    <property type="protein sequence ID" value="GGB39480.1"/>
    <property type="molecule type" value="Genomic_DNA"/>
</dbReference>
<evidence type="ECO:0000313" key="3">
    <source>
        <dbReference type="Proteomes" id="UP000621454"/>
    </source>
</evidence>
<accession>A0A916TCN6</accession>
<comment type="caution">
    <text evidence="2">The sequence shown here is derived from an EMBL/GenBank/DDBJ whole genome shotgun (WGS) entry which is preliminary data.</text>
</comment>
<dbReference type="RefSeq" id="WP_188587290.1">
    <property type="nucleotide sequence ID" value="NZ_BMGC01000023.1"/>
</dbReference>
<dbReference type="Proteomes" id="UP000621454">
    <property type="component" value="Unassembled WGS sequence"/>
</dbReference>
<proteinExistence type="predicted"/>
<protein>
    <recommendedName>
        <fullName evidence="4">Dehydratase</fullName>
    </recommendedName>
</protein>
<sequence>MSIASTSITPKPLRTKVIRSATATLIASGALAAAIAGTGAASAADTEQTATTATVKASSKIGFAGEATGATAVFKYGKATAEDVYPLTGTIGLPSDLGMATVHLGPIGVDVKLAIVESGSLKGTATDSPDGIAIKASAPYRIKVVSATPTTISGSSATNLVGKTCQSLPIAANWSGTYYGAKNATPTSIGTVTADSTIGLFSGCGLLTPAVDAALTGRHITFAATLANPA</sequence>
<evidence type="ECO:0000313" key="2">
    <source>
        <dbReference type="EMBL" id="GGB39480.1"/>
    </source>
</evidence>
<gene>
    <name evidence="2" type="ORF">GCM10011489_28960</name>
</gene>
<keyword evidence="1" id="KW-0732">Signal</keyword>
<reference evidence="2" key="1">
    <citation type="journal article" date="2014" name="Int. J. Syst. Evol. Microbiol.">
        <title>Complete genome sequence of Corynebacterium casei LMG S-19264T (=DSM 44701T), isolated from a smear-ripened cheese.</title>
        <authorList>
            <consortium name="US DOE Joint Genome Institute (JGI-PGF)"/>
            <person name="Walter F."/>
            <person name="Albersmeier A."/>
            <person name="Kalinowski J."/>
            <person name="Ruckert C."/>
        </authorList>
    </citation>
    <scope>NUCLEOTIDE SEQUENCE</scope>
    <source>
        <strain evidence="2">CGMCC 1.12827</strain>
    </source>
</reference>
<feature type="chain" id="PRO_5037736410" description="Dehydratase" evidence="1">
    <location>
        <begin position="44"/>
        <end position="230"/>
    </location>
</feature>
<evidence type="ECO:0008006" key="4">
    <source>
        <dbReference type="Google" id="ProtNLM"/>
    </source>
</evidence>
<reference evidence="2" key="2">
    <citation type="submission" date="2020-09" db="EMBL/GenBank/DDBJ databases">
        <authorList>
            <person name="Sun Q."/>
            <person name="Zhou Y."/>
        </authorList>
    </citation>
    <scope>NUCLEOTIDE SEQUENCE</scope>
    <source>
        <strain evidence="2">CGMCC 1.12827</strain>
    </source>
</reference>